<dbReference type="AlphaFoldDB" id="A0A7U4J763"/>
<feature type="compositionally biased region" description="Pro residues" evidence="1">
    <location>
        <begin position="249"/>
        <end position="260"/>
    </location>
</feature>
<evidence type="ECO:0000256" key="1">
    <source>
        <dbReference type="SAM" id="MobiDB-lite"/>
    </source>
</evidence>
<sequence>MNEQAAHWAARALDGEIPAAMAGDFGAWMAADRRHRGAYLRARAALYAIEDTVLEHRDAARGDRRPAIVAVARKEDDAPVDASRPLGRGWSQRIMVGGTLAASLALAVGLGVPALSPTRVPPRPAVGRALTLADGSVATLGDGARIDFAMRDGVRKVVLLQGEATFDVAKDRQHPFVVQSGDVYAQATGTHYSVRRVGAAGGAVRVKEGSVLVWGRDERDQAVVLRAGDALTLEPGTGHPDRTEAARPASPPPPPPPPPELAQISLDNVTIEAAARRFNRINRAQIVIADPAVGQVRIVGLFRANDPERFAEAAAAVAGAIVEVRGDRIEVKMK</sequence>
<evidence type="ECO:0000313" key="4">
    <source>
        <dbReference type="EMBL" id="AJP71392.1"/>
    </source>
</evidence>
<dbReference type="KEGG" id="sphi:TS85_05815"/>
<keyword evidence="2" id="KW-0472">Membrane</keyword>
<proteinExistence type="predicted"/>
<dbReference type="Gene3D" id="2.60.120.1440">
    <property type="match status" value="1"/>
</dbReference>
<feature type="transmembrane region" description="Helical" evidence="2">
    <location>
        <begin position="94"/>
        <end position="115"/>
    </location>
</feature>
<keyword evidence="2" id="KW-0812">Transmembrane</keyword>
<dbReference type="EMBL" id="CP010836">
    <property type="protein sequence ID" value="AJP71392.1"/>
    <property type="molecule type" value="Genomic_DNA"/>
</dbReference>
<feature type="domain" description="FecR protein" evidence="3">
    <location>
        <begin position="128"/>
        <end position="211"/>
    </location>
</feature>
<gene>
    <name evidence="4" type="ORF">TS85_05815</name>
</gene>
<reference evidence="4 5" key="1">
    <citation type="journal article" date="2015" name="Int. J. Syst. Evol. Microbiol.">
        <title>Sphingomonas hengshuiensis sp. nov., isolated from lake wetland.</title>
        <authorList>
            <person name="Wei S."/>
            <person name="Wang T."/>
            <person name="Liu H."/>
            <person name="Zhang C."/>
            <person name="Guo J."/>
            <person name="Wang Q."/>
            <person name="Liang K."/>
            <person name="Zhang Z."/>
        </authorList>
    </citation>
    <scope>NUCLEOTIDE SEQUENCE [LARGE SCALE GENOMIC DNA]</scope>
    <source>
        <strain evidence="4 5">WHSC-8</strain>
    </source>
</reference>
<protein>
    <recommendedName>
        <fullName evidence="3">FecR protein domain-containing protein</fullName>
    </recommendedName>
</protein>
<feature type="region of interest" description="Disordered" evidence="1">
    <location>
        <begin position="229"/>
        <end position="261"/>
    </location>
</feature>
<dbReference type="PANTHER" id="PTHR30273">
    <property type="entry name" value="PERIPLASMIC SIGNAL SENSOR AND SIGMA FACTOR ACTIVATOR FECR-RELATED"/>
    <property type="match status" value="1"/>
</dbReference>
<organism evidence="4 5">
    <name type="scientific">Sphingomonas hengshuiensis</name>
    <dbReference type="NCBI Taxonomy" id="1609977"/>
    <lineage>
        <taxon>Bacteria</taxon>
        <taxon>Pseudomonadati</taxon>
        <taxon>Pseudomonadota</taxon>
        <taxon>Alphaproteobacteria</taxon>
        <taxon>Sphingomonadales</taxon>
        <taxon>Sphingomonadaceae</taxon>
        <taxon>Sphingomonas</taxon>
    </lineage>
</organism>
<keyword evidence="2" id="KW-1133">Transmembrane helix</keyword>
<dbReference type="Proteomes" id="UP000032300">
    <property type="component" value="Chromosome"/>
</dbReference>
<dbReference type="InterPro" id="IPR012373">
    <property type="entry name" value="Ferrdict_sens_TM"/>
</dbReference>
<reference evidence="4 5" key="2">
    <citation type="submission" date="2015-02" db="EMBL/GenBank/DDBJ databases">
        <title>The complete genome of Sphingomonas hengshuiensis sp. WHSC-8 isolated from soil of Hengshui Lake.</title>
        <authorList>
            <person name="Wei S."/>
            <person name="Guo J."/>
            <person name="Su C."/>
            <person name="Wu R."/>
            <person name="Zhang Z."/>
            <person name="Liang K."/>
            <person name="Li H."/>
            <person name="Wang T."/>
            <person name="Liu H."/>
            <person name="Zhang C."/>
            <person name="Li Z."/>
            <person name="Wang Q."/>
            <person name="Meng J."/>
        </authorList>
    </citation>
    <scope>NUCLEOTIDE SEQUENCE [LARGE SCALE GENOMIC DNA]</scope>
    <source>
        <strain evidence="4 5">WHSC-8</strain>
    </source>
</reference>
<dbReference type="Pfam" id="PF04773">
    <property type="entry name" value="FecR"/>
    <property type="match status" value="1"/>
</dbReference>
<dbReference type="GO" id="GO:0016989">
    <property type="term" value="F:sigma factor antagonist activity"/>
    <property type="evidence" value="ECO:0007669"/>
    <property type="project" value="TreeGrafter"/>
</dbReference>
<evidence type="ECO:0000256" key="2">
    <source>
        <dbReference type="SAM" id="Phobius"/>
    </source>
</evidence>
<evidence type="ECO:0000259" key="3">
    <source>
        <dbReference type="Pfam" id="PF04773"/>
    </source>
</evidence>
<keyword evidence="5" id="KW-1185">Reference proteome</keyword>
<evidence type="ECO:0000313" key="5">
    <source>
        <dbReference type="Proteomes" id="UP000032300"/>
    </source>
</evidence>
<name>A0A7U4J763_9SPHN</name>
<dbReference type="InterPro" id="IPR006860">
    <property type="entry name" value="FecR"/>
</dbReference>
<dbReference type="PANTHER" id="PTHR30273:SF2">
    <property type="entry name" value="PROTEIN FECR"/>
    <property type="match status" value="1"/>
</dbReference>
<accession>A0A7U4J763</accession>
<dbReference type="PIRSF" id="PIRSF018266">
    <property type="entry name" value="FecR"/>
    <property type="match status" value="1"/>
</dbReference>